<evidence type="ECO:0000256" key="3">
    <source>
        <dbReference type="ARBA" id="ARBA00022692"/>
    </source>
</evidence>
<evidence type="ECO:0000256" key="2">
    <source>
        <dbReference type="ARBA" id="ARBA00022475"/>
    </source>
</evidence>
<dbReference type="AlphaFoldDB" id="A0A644WQ27"/>
<accession>A0A644WQ27</accession>
<feature type="transmembrane region" description="Helical" evidence="7">
    <location>
        <begin position="509"/>
        <end position="525"/>
    </location>
</feature>
<keyword evidence="4 7" id="KW-1133">Transmembrane helix</keyword>
<evidence type="ECO:0000256" key="7">
    <source>
        <dbReference type="SAM" id="Phobius"/>
    </source>
</evidence>
<evidence type="ECO:0000313" key="9">
    <source>
        <dbReference type="EMBL" id="MPM05985.1"/>
    </source>
</evidence>
<feature type="transmembrane region" description="Helical" evidence="7">
    <location>
        <begin position="94"/>
        <end position="113"/>
    </location>
</feature>
<feature type="transmembrane region" description="Helical" evidence="7">
    <location>
        <begin position="484"/>
        <end position="502"/>
    </location>
</feature>
<sequence>MRLTTRPPCALLEPMQPQKPTNQYLFSTSPEYPAEADAPRAGNPPFHARPMLTLAFGLLLGLYLGERFSLLTAMAAVLILLIAALGAKLVKRGLWALFLLAMAAGFLRIGLAAPVQSPTGQGVVTGTICETPELRDDGTYRIYLKNAALDGEAIEGKLRFYGAFAETPAYGQNIRVVASVVLSSEKYKINDRYQGVAAVAFGRDSACVLSQEPIDLYGRLLRLRETVGNKIAALFPAHPGEAKGMLLGDVSQIDDDMLTAFRNTGIAHLLSVSGLHVSLLAAAFSLLFRRNAWVRFAAVAVFLLLYSALTAFSPPVVRSGIMLLVALLAFPLRRRLDTLSSLCTAFVLILLYNPYALWSAGFQLSFVAVYSMVLLAPLFAAPLARLGSSASGLVGASAAVVVGTFPTTSLFFEQAQFLSLVTNLFVIPISAVFLIPAFIGTVLAFVWFPLGNFVCAVARLALDVILAIASYGGKLSLVVAAPPMLAYLLWLVAMLFASRYCLWSAKSRALYAGLLAMLAVVMWVFL</sequence>
<comment type="caution">
    <text evidence="9">The sequence shown here is derived from an EMBL/GenBank/DDBJ whole genome shotgun (WGS) entry which is preliminary data.</text>
</comment>
<keyword evidence="5 7" id="KW-0472">Membrane</keyword>
<dbReference type="EMBL" id="VSSQ01001185">
    <property type="protein sequence ID" value="MPM05985.1"/>
    <property type="molecule type" value="Genomic_DNA"/>
</dbReference>
<dbReference type="InterPro" id="IPR004477">
    <property type="entry name" value="ComEC_N"/>
</dbReference>
<gene>
    <name evidence="9" type="ORF">SDC9_52280</name>
</gene>
<feature type="transmembrane region" description="Helical" evidence="7">
    <location>
        <begin position="292"/>
        <end position="309"/>
    </location>
</feature>
<evidence type="ECO:0000259" key="8">
    <source>
        <dbReference type="Pfam" id="PF03772"/>
    </source>
</evidence>
<feature type="transmembrane region" description="Helical" evidence="7">
    <location>
        <begin position="339"/>
        <end position="358"/>
    </location>
</feature>
<evidence type="ECO:0000256" key="1">
    <source>
        <dbReference type="ARBA" id="ARBA00004651"/>
    </source>
</evidence>
<feature type="transmembrane region" description="Helical" evidence="7">
    <location>
        <begin position="364"/>
        <end position="381"/>
    </location>
</feature>
<dbReference type="Pfam" id="PF03772">
    <property type="entry name" value="Competence"/>
    <property type="match status" value="1"/>
</dbReference>
<keyword evidence="3 7" id="KW-0812">Transmembrane</keyword>
<dbReference type="GO" id="GO:0005886">
    <property type="term" value="C:plasma membrane"/>
    <property type="evidence" value="ECO:0007669"/>
    <property type="project" value="UniProtKB-SubCell"/>
</dbReference>
<keyword evidence="2" id="KW-1003">Cell membrane</keyword>
<feature type="transmembrane region" description="Helical" evidence="7">
    <location>
        <begin position="70"/>
        <end position="87"/>
    </location>
</feature>
<organism evidence="9">
    <name type="scientific">bioreactor metagenome</name>
    <dbReference type="NCBI Taxonomy" id="1076179"/>
    <lineage>
        <taxon>unclassified sequences</taxon>
        <taxon>metagenomes</taxon>
        <taxon>ecological metagenomes</taxon>
    </lineage>
</organism>
<evidence type="ECO:0000256" key="5">
    <source>
        <dbReference type="ARBA" id="ARBA00023136"/>
    </source>
</evidence>
<dbReference type="PANTHER" id="PTHR30619">
    <property type="entry name" value="DNA INTERNALIZATION/COMPETENCE PROTEIN COMEC/REC2"/>
    <property type="match status" value="1"/>
</dbReference>
<evidence type="ECO:0000256" key="4">
    <source>
        <dbReference type="ARBA" id="ARBA00022989"/>
    </source>
</evidence>
<protein>
    <recommendedName>
        <fullName evidence="8">ComEC/Rec2-related protein domain-containing protein</fullName>
    </recommendedName>
</protein>
<dbReference type="NCBIfam" id="TIGR00360">
    <property type="entry name" value="ComEC_N-term"/>
    <property type="match status" value="1"/>
</dbReference>
<dbReference type="PANTHER" id="PTHR30619:SF7">
    <property type="entry name" value="BETA-LACTAMASE DOMAIN PROTEIN"/>
    <property type="match status" value="1"/>
</dbReference>
<feature type="transmembrane region" description="Helical" evidence="7">
    <location>
        <begin position="424"/>
        <end position="446"/>
    </location>
</feature>
<feature type="transmembrane region" description="Helical" evidence="7">
    <location>
        <begin position="393"/>
        <end position="412"/>
    </location>
</feature>
<evidence type="ECO:0000256" key="6">
    <source>
        <dbReference type="SAM" id="MobiDB-lite"/>
    </source>
</evidence>
<dbReference type="InterPro" id="IPR052159">
    <property type="entry name" value="Competence_DNA_uptake"/>
</dbReference>
<name>A0A644WQ27_9ZZZZ</name>
<proteinExistence type="predicted"/>
<reference evidence="9" key="1">
    <citation type="submission" date="2019-08" db="EMBL/GenBank/DDBJ databases">
        <authorList>
            <person name="Kucharzyk K."/>
            <person name="Murdoch R.W."/>
            <person name="Higgins S."/>
            <person name="Loffler F."/>
        </authorList>
    </citation>
    <scope>NUCLEOTIDE SEQUENCE</scope>
</reference>
<feature type="transmembrane region" description="Helical" evidence="7">
    <location>
        <begin position="266"/>
        <end position="287"/>
    </location>
</feature>
<feature type="domain" description="ComEC/Rec2-related protein" evidence="8">
    <location>
        <begin position="245"/>
        <end position="497"/>
    </location>
</feature>
<comment type="subcellular location">
    <subcellularLocation>
        <location evidence="1">Cell membrane</location>
        <topology evidence="1">Multi-pass membrane protein</topology>
    </subcellularLocation>
</comment>
<feature type="region of interest" description="Disordered" evidence="6">
    <location>
        <begin position="1"/>
        <end position="26"/>
    </location>
</feature>